<organism evidence="1 2">
    <name type="scientific">Dentiscutata heterogama</name>
    <dbReference type="NCBI Taxonomy" id="1316150"/>
    <lineage>
        <taxon>Eukaryota</taxon>
        <taxon>Fungi</taxon>
        <taxon>Fungi incertae sedis</taxon>
        <taxon>Mucoromycota</taxon>
        <taxon>Glomeromycotina</taxon>
        <taxon>Glomeromycetes</taxon>
        <taxon>Diversisporales</taxon>
        <taxon>Gigasporaceae</taxon>
        <taxon>Dentiscutata</taxon>
    </lineage>
</organism>
<gene>
    <name evidence="1" type="ORF">DHETER_LOCUS6792</name>
</gene>
<proteinExistence type="predicted"/>
<name>A0ACA9MIY3_9GLOM</name>
<accession>A0ACA9MIY3</accession>
<dbReference type="EMBL" id="CAJVPU010008895">
    <property type="protein sequence ID" value="CAG8589155.1"/>
    <property type="molecule type" value="Genomic_DNA"/>
</dbReference>
<sequence length="200" mass="22054">DNSSNDGVLECNVYSKSVLCLLVEMKNKIGTGGCDPTVQAEASYAKYYTQKKNGEMLQWCNWLSFLLCLARPWVCILEAVYVEKPIIDPLTDFISLISTNNRSHRASGMAFQSLALGTKNAKLKGEVAKLKHDIEKIKLQTRVNTNEQDASLIEDISQSSACLESPVTLEAQRSTKGTSSNLLPIKDLSNKKYSVSISLS</sequence>
<dbReference type="Proteomes" id="UP000789702">
    <property type="component" value="Unassembled WGS sequence"/>
</dbReference>
<evidence type="ECO:0000313" key="1">
    <source>
        <dbReference type="EMBL" id="CAG8589155.1"/>
    </source>
</evidence>
<reference evidence="1" key="1">
    <citation type="submission" date="2021-06" db="EMBL/GenBank/DDBJ databases">
        <authorList>
            <person name="Kallberg Y."/>
            <person name="Tangrot J."/>
            <person name="Rosling A."/>
        </authorList>
    </citation>
    <scope>NUCLEOTIDE SEQUENCE</scope>
    <source>
        <strain evidence="1">IL203A</strain>
    </source>
</reference>
<feature type="non-terminal residue" evidence="1">
    <location>
        <position position="1"/>
    </location>
</feature>
<comment type="caution">
    <text evidence="1">The sequence shown here is derived from an EMBL/GenBank/DDBJ whole genome shotgun (WGS) entry which is preliminary data.</text>
</comment>
<protein>
    <submittedName>
        <fullName evidence="1">16872_t:CDS:1</fullName>
    </submittedName>
</protein>
<keyword evidence="2" id="KW-1185">Reference proteome</keyword>
<evidence type="ECO:0000313" key="2">
    <source>
        <dbReference type="Proteomes" id="UP000789702"/>
    </source>
</evidence>